<dbReference type="InterPro" id="IPR036038">
    <property type="entry name" value="Aminotransferase-like"/>
</dbReference>
<dbReference type="GO" id="GO:0052654">
    <property type="term" value="F:L-leucine-2-oxoglutarate transaminase activity"/>
    <property type="evidence" value="ECO:0007669"/>
    <property type="project" value="RHEA"/>
</dbReference>
<accession>Q74NC8</accession>
<dbReference type="NCBIfam" id="NF005146">
    <property type="entry name" value="PRK06606.1"/>
    <property type="match status" value="1"/>
</dbReference>
<dbReference type="Gene3D" id="3.30.470.10">
    <property type="match status" value="1"/>
</dbReference>
<dbReference type="AlphaFoldDB" id="Q74NC8"/>
<dbReference type="EnsemblBacteria" id="AAR39043">
    <property type="protein sequence ID" value="AAR39043"/>
    <property type="gene ID" value="NEQ190"/>
</dbReference>
<dbReference type="UniPathway" id="UPA00047">
    <property type="reaction ID" value="UER00058"/>
</dbReference>
<dbReference type="PANTHER" id="PTHR42743">
    <property type="entry name" value="AMINO-ACID AMINOTRANSFERASE"/>
    <property type="match status" value="1"/>
</dbReference>
<evidence type="ECO:0000313" key="16">
    <source>
        <dbReference type="Proteomes" id="UP000000578"/>
    </source>
</evidence>
<dbReference type="Pfam" id="PF01063">
    <property type="entry name" value="Aminotran_4"/>
    <property type="match status" value="1"/>
</dbReference>
<comment type="catalytic activity">
    <reaction evidence="12 14">
        <text>L-isoleucine + 2-oxoglutarate = (S)-3-methyl-2-oxopentanoate + L-glutamate</text>
        <dbReference type="Rhea" id="RHEA:24801"/>
        <dbReference type="ChEBI" id="CHEBI:16810"/>
        <dbReference type="ChEBI" id="CHEBI:29985"/>
        <dbReference type="ChEBI" id="CHEBI:35146"/>
        <dbReference type="ChEBI" id="CHEBI:58045"/>
        <dbReference type="EC" id="2.6.1.42"/>
    </reaction>
</comment>
<dbReference type="KEGG" id="neq:NEQ190"/>
<name>Q74NC8_NANEQ</name>
<evidence type="ECO:0000256" key="9">
    <source>
        <dbReference type="ARBA" id="ARBA00022898"/>
    </source>
</evidence>
<dbReference type="NCBIfam" id="TIGR01122">
    <property type="entry name" value="ilvE_I"/>
    <property type="match status" value="1"/>
</dbReference>
<keyword evidence="16" id="KW-1185">Reference proteome</keyword>
<dbReference type="GO" id="GO:0009098">
    <property type="term" value="P:L-leucine biosynthetic process"/>
    <property type="evidence" value="ECO:0007669"/>
    <property type="project" value="UniProtKB-UniPathway"/>
</dbReference>
<comment type="pathway">
    <text evidence="3 14">Amino-acid biosynthesis; L-valine biosynthesis; L-valine from pyruvate: step 4/4.</text>
</comment>
<dbReference type="InterPro" id="IPR033939">
    <property type="entry name" value="BCAT_family"/>
</dbReference>
<keyword evidence="8 14" id="KW-0808">Transferase</keyword>
<comment type="cofactor">
    <cofactor evidence="1 14">
        <name>pyridoxal 5'-phosphate</name>
        <dbReference type="ChEBI" id="CHEBI:597326"/>
    </cofactor>
</comment>
<dbReference type="PANTHER" id="PTHR42743:SF11">
    <property type="entry name" value="AMINODEOXYCHORISMATE LYASE"/>
    <property type="match status" value="1"/>
</dbReference>
<dbReference type="InterPro" id="IPR001544">
    <property type="entry name" value="Aminotrans_IV"/>
</dbReference>
<evidence type="ECO:0000256" key="11">
    <source>
        <dbReference type="ARBA" id="ARBA00048212"/>
    </source>
</evidence>
<dbReference type="GO" id="GO:0009097">
    <property type="term" value="P:isoleucine biosynthetic process"/>
    <property type="evidence" value="ECO:0007669"/>
    <property type="project" value="UniProtKB-UniPathway"/>
</dbReference>
<evidence type="ECO:0000256" key="3">
    <source>
        <dbReference type="ARBA" id="ARBA00004931"/>
    </source>
</evidence>
<dbReference type="Proteomes" id="UP000000578">
    <property type="component" value="Chromosome"/>
</dbReference>
<comment type="pathway">
    <text evidence="4 14">Amino-acid biosynthesis; L-leucine biosynthesis; L-leucine from 3-methyl-2-oxobutanoate: step 4/4.</text>
</comment>
<dbReference type="InterPro" id="IPR005785">
    <property type="entry name" value="B_amino_transI"/>
</dbReference>
<evidence type="ECO:0000256" key="12">
    <source>
        <dbReference type="ARBA" id="ARBA00048798"/>
    </source>
</evidence>
<comment type="similarity">
    <text evidence="5 14">Belongs to the class-IV pyridoxal-phosphate-dependent aminotransferase family.</text>
</comment>
<evidence type="ECO:0000256" key="6">
    <source>
        <dbReference type="ARBA" id="ARBA00022576"/>
    </source>
</evidence>
<comment type="pathway">
    <text evidence="2 14">Amino-acid biosynthesis; L-isoleucine biosynthesis; L-isoleucine from 2-oxobutanoate: step 4/4.</text>
</comment>
<dbReference type="GO" id="GO:0009099">
    <property type="term" value="P:L-valine biosynthetic process"/>
    <property type="evidence" value="ECO:0007669"/>
    <property type="project" value="UniProtKB-UniPathway"/>
</dbReference>
<dbReference type="CDD" id="cd01557">
    <property type="entry name" value="BCAT_beta_family"/>
    <property type="match status" value="1"/>
</dbReference>
<dbReference type="STRING" id="228908.NEQ190"/>
<keyword evidence="6 14" id="KW-0032">Aminotransferase</keyword>
<keyword evidence="10 14" id="KW-0100">Branched-chain amino acid biosynthesis</keyword>
<organism evidence="15 16">
    <name type="scientific">Nanoarchaeum equitans (strain Kin4-M)</name>
    <dbReference type="NCBI Taxonomy" id="228908"/>
    <lineage>
        <taxon>Archaea</taxon>
        <taxon>Nanobdellota</taxon>
        <taxon>Candidatus Nanoarchaeia</taxon>
        <taxon>Nanoarchaeales</taxon>
        <taxon>Nanoarchaeaceae</taxon>
        <taxon>Nanoarchaeum</taxon>
    </lineage>
</organism>
<dbReference type="InterPro" id="IPR043132">
    <property type="entry name" value="BCAT-like_C"/>
</dbReference>
<evidence type="ECO:0000256" key="10">
    <source>
        <dbReference type="ARBA" id="ARBA00023304"/>
    </source>
</evidence>
<evidence type="ECO:0000256" key="8">
    <source>
        <dbReference type="ARBA" id="ARBA00022679"/>
    </source>
</evidence>
<dbReference type="UniPathway" id="UPA00048">
    <property type="reaction ID" value="UER00073"/>
</dbReference>
<dbReference type="HOGENOM" id="CLU_020844_3_1_2"/>
<reference evidence="15 16" key="1">
    <citation type="journal article" date="2003" name="Proc. Natl. Acad. Sci. U.S.A.">
        <title>The genome of Nanoarchaeum equitans: insights into early archaeal evolution and derived parasitism.</title>
        <authorList>
            <person name="Waters E."/>
            <person name="Hohn M.J."/>
            <person name="Ahel I."/>
            <person name="Graham D.E."/>
            <person name="Adams M.D."/>
            <person name="Barnstead M."/>
            <person name="Beeson K.Y."/>
            <person name="Bibbs L."/>
            <person name="Bolanos R."/>
            <person name="Keller M."/>
            <person name="Kretz K."/>
            <person name="Lin X."/>
            <person name="Mathur E."/>
            <person name="Ni J."/>
            <person name="Podar M."/>
            <person name="Richardson T."/>
            <person name="Sutton G.G."/>
            <person name="Simon M."/>
            <person name="Soll D."/>
            <person name="Stetter K.O."/>
            <person name="Short J.M."/>
            <person name="Noordewier M."/>
        </authorList>
    </citation>
    <scope>NUCLEOTIDE SEQUENCE [LARGE SCALE GENOMIC DNA]</scope>
    <source>
        <strain evidence="15 16">Kin4-M</strain>
    </source>
</reference>
<evidence type="ECO:0000256" key="4">
    <source>
        <dbReference type="ARBA" id="ARBA00005072"/>
    </source>
</evidence>
<dbReference type="GO" id="GO:0052655">
    <property type="term" value="F:L-valine-2-oxoglutarate transaminase activity"/>
    <property type="evidence" value="ECO:0007669"/>
    <property type="project" value="RHEA"/>
</dbReference>
<gene>
    <name evidence="14" type="primary">ilvE</name>
    <name evidence="15" type="ordered locus">NEQ190</name>
</gene>
<evidence type="ECO:0000256" key="1">
    <source>
        <dbReference type="ARBA" id="ARBA00001933"/>
    </source>
</evidence>
<evidence type="ECO:0000256" key="14">
    <source>
        <dbReference type="RuleBase" id="RU364094"/>
    </source>
</evidence>
<dbReference type="FunFam" id="3.20.10.10:FF:000002">
    <property type="entry name" value="D-alanine aminotransferase"/>
    <property type="match status" value="1"/>
</dbReference>
<comment type="function">
    <text evidence="14">Acts on leucine, isoleucine and valine.</text>
</comment>
<dbReference type="EC" id="2.6.1.42" evidence="14"/>
<dbReference type="PATRIC" id="fig|228908.8.peg.193"/>
<evidence type="ECO:0000256" key="2">
    <source>
        <dbReference type="ARBA" id="ARBA00004824"/>
    </source>
</evidence>
<sequence length="298" mass="34216">MLLLYNMKVWFNGQILDYEDVRIPIDTHALHYGSSVFEGIRSYKAKKGVAVFRNEDHVKRFFYSMQTLRMKIKFDENTIREAIKEVVRVNNLEDSYIRPIAFYSKGGIGLDPRKNEVDIAIFAIPWGKYLKEEARVTIVSYARPNTLITNPKAKIGGMYVNSILATLEAKERGFDEAIMLDLNGFVAEGPGENIFLIYKDSKTAVTPIEGSILPGITRDTVKHLLRDLGYNVIERNVLVDELFIADELFFVGTAAEVTPIKELDGQTFDTSFGKKVYEEYMKVVRGENKKYEYWLDYI</sequence>
<dbReference type="InterPro" id="IPR050571">
    <property type="entry name" value="Class-IV_PLP-Dep_Aminotrnsfr"/>
</dbReference>
<evidence type="ECO:0000313" key="15">
    <source>
        <dbReference type="EMBL" id="AAR39043.1"/>
    </source>
</evidence>
<evidence type="ECO:0000256" key="7">
    <source>
        <dbReference type="ARBA" id="ARBA00022605"/>
    </source>
</evidence>
<dbReference type="EMBL" id="AE017199">
    <property type="protein sequence ID" value="AAR39043.1"/>
    <property type="molecule type" value="Genomic_DNA"/>
</dbReference>
<proteinExistence type="inferred from homology"/>
<protein>
    <recommendedName>
        <fullName evidence="14">Branched-chain-amino-acid aminotransferase</fullName>
        <shortName evidence="14">BCAT</shortName>
        <ecNumber evidence="14">2.6.1.42</ecNumber>
    </recommendedName>
</protein>
<keyword evidence="7 14" id="KW-0028">Amino-acid biosynthesis</keyword>
<evidence type="ECO:0000256" key="5">
    <source>
        <dbReference type="ARBA" id="ARBA00009320"/>
    </source>
</evidence>
<evidence type="ECO:0000256" key="13">
    <source>
        <dbReference type="ARBA" id="ARBA00049229"/>
    </source>
</evidence>
<comment type="catalytic activity">
    <reaction evidence="13 14">
        <text>L-leucine + 2-oxoglutarate = 4-methyl-2-oxopentanoate + L-glutamate</text>
        <dbReference type="Rhea" id="RHEA:18321"/>
        <dbReference type="ChEBI" id="CHEBI:16810"/>
        <dbReference type="ChEBI" id="CHEBI:17865"/>
        <dbReference type="ChEBI" id="CHEBI:29985"/>
        <dbReference type="ChEBI" id="CHEBI:57427"/>
        <dbReference type="EC" id="2.6.1.42"/>
    </reaction>
</comment>
<dbReference type="SUPFAM" id="SSF56752">
    <property type="entry name" value="D-aminoacid aminotransferase-like PLP-dependent enzymes"/>
    <property type="match status" value="1"/>
</dbReference>
<dbReference type="GO" id="GO:0052656">
    <property type="term" value="F:L-isoleucine-2-oxoglutarate transaminase activity"/>
    <property type="evidence" value="ECO:0007669"/>
    <property type="project" value="RHEA"/>
</dbReference>
<dbReference type="InterPro" id="IPR043131">
    <property type="entry name" value="BCAT-like_N"/>
</dbReference>
<dbReference type="Gene3D" id="3.20.10.10">
    <property type="entry name" value="D-amino Acid Aminotransferase, subunit A, domain 2"/>
    <property type="match status" value="1"/>
</dbReference>
<keyword evidence="9 14" id="KW-0663">Pyridoxal phosphate</keyword>
<dbReference type="UniPathway" id="UPA00049">
    <property type="reaction ID" value="UER00062"/>
</dbReference>
<comment type="catalytic activity">
    <reaction evidence="11 14">
        <text>L-valine + 2-oxoglutarate = 3-methyl-2-oxobutanoate + L-glutamate</text>
        <dbReference type="Rhea" id="RHEA:24813"/>
        <dbReference type="ChEBI" id="CHEBI:11851"/>
        <dbReference type="ChEBI" id="CHEBI:16810"/>
        <dbReference type="ChEBI" id="CHEBI:29985"/>
        <dbReference type="ChEBI" id="CHEBI:57762"/>
        <dbReference type="EC" id="2.6.1.42"/>
    </reaction>
</comment>